<organism evidence="3">
    <name type="scientific">Caenorhabditis remanei</name>
    <name type="common">Caenorhabditis vulgaris</name>
    <dbReference type="NCBI Taxonomy" id="31234"/>
    <lineage>
        <taxon>Eukaryota</taxon>
        <taxon>Metazoa</taxon>
        <taxon>Ecdysozoa</taxon>
        <taxon>Nematoda</taxon>
        <taxon>Chromadorea</taxon>
        <taxon>Rhabditida</taxon>
        <taxon>Rhabditina</taxon>
        <taxon>Rhabditomorpha</taxon>
        <taxon>Rhabditoidea</taxon>
        <taxon>Rhabditidae</taxon>
        <taxon>Peloderinae</taxon>
        <taxon>Caenorhabditis</taxon>
    </lineage>
</organism>
<evidence type="ECO:0000313" key="3">
    <source>
        <dbReference type="Proteomes" id="UP000008281"/>
    </source>
</evidence>
<dbReference type="PANTHER" id="PTHR47331:SF1">
    <property type="entry name" value="GAG-LIKE PROTEIN"/>
    <property type="match status" value="1"/>
</dbReference>
<feature type="region of interest" description="Disordered" evidence="1">
    <location>
        <begin position="1"/>
        <end position="59"/>
    </location>
</feature>
<dbReference type="PANTHER" id="PTHR47331">
    <property type="entry name" value="PHD-TYPE DOMAIN-CONTAINING PROTEIN"/>
    <property type="match status" value="1"/>
</dbReference>
<gene>
    <name evidence="2" type="ORF">CRE_27986</name>
</gene>
<proteinExistence type="predicted"/>
<feature type="non-terminal residue" evidence="2">
    <location>
        <position position="1"/>
    </location>
</feature>
<feature type="region of interest" description="Disordered" evidence="1">
    <location>
        <begin position="263"/>
        <end position="287"/>
    </location>
</feature>
<dbReference type="InParanoid" id="E3NT66"/>
<evidence type="ECO:0008006" key="4">
    <source>
        <dbReference type="Google" id="ProtNLM"/>
    </source>
</evidence>
<dbReference type="InterPro" id="IPR005312">
    <property type="entry name" value="DUF1759"/>
</dbReference>
<dbReference type="OMA" id="PRRYANT"/>
<reference evidence="2" key="1">
    <citation type="submission" date="2007-07" db="EMBL/GenBank/DDBJ databases">
        <title>PCAP assembly of the Caenorhabditis remanei genome.</title>
        <authorList>
            <consortium name="The Caenorhabditis remanei Sequencing Consortium"/>
            <person name="Wilson R.K."/>
        </authorList>
    </citation>
    <scope>NUCLEOTIDE SEQUENCE [LARGE SCALE GENOMIC DNA]</scope>
    <source>
        <strain evidence="2">PB4641</strain>
    </source>
</reference>
<dbReference type="OrthoDB" id="5873060at2759"/>
<dbReference type="AlphaFoldDB" id="E3NT66"/>
<dbReference type="Pfam" id="PF03564">
    <property type="entry name" value="DUF1759"/>
    <property type="match status" value="1"/>
</dbReference>
<sequence>DPQSTHDAHQLCLSNTQNAGHSNDVSGANNTKSPETASPVIQSPSPARGSPIGTHSTQSADLNTIFNTLKPFSGENEQYSLFITRFNSLVHTNPSIDTITKQNILISLLEGDAKDLITSDELSEGAYEELRTNLEKVYNRKNDRRKQLIESYRNLPFHQSDYEQMDKDVMKHVCLTNSLQKCQVSINDPFLIDTFVDKLPIRIMRSFIKQTRNSTPSFLEASTLVQTLISENRALDDAEQRKKNRTQLTEICTAEVNKLSISAKSPRNNESRHKQSRPPKPSKWRSAPCTFCQQNHPTNTCQIPAKEKRDSIMKQNLCLNCLRNDHLVSDCQSRFRCNTCNRKHHSVICQENEKLEKLDTLVNCVNTNENLKTFFRNNGVDL</sequence>
<name>E3NT66_CAERE</name>
<keyword evidence="3" id="KW-1185">Reference proteome</keyword>
<evidence type="ECO:0000313" key="2">
    <source>
        <dbReference type="EMBL" id="EFO91672.1"/>
    </source>
</evidence>
<evidence type="ECO:0000256" key="1">
    <source>
        <dbReference type="SAM" id="MobiDB-lite"/>
    </source>
</evidence>
<accession>E3NT66</accession>
<feature type="compositionally biased region" description="Basic residues" evidence="1">
    <location>
        <begin position="274"/>
        <end position="283"/>
    </location>
</feature>
<dbReference type="Proteomes" id="UP000008281">
    <property type="component" value="Unassembled WGS sequence"/>
</dbReference>
<feature type="compositionally biased region" description="Polar residues" evidence="1">
    <location>
        <begin position="12"/>
        <end position="45"/>
    </location>
</feature>
<dbReference type="STRING" id="31234.E3NT66"/>
<dbReference type="EMBL" id="DS270123">
    <property type="protein sequence ID" value="EFO91672.1"/>
    <property type="molecule type" value="Genomic_DNA"/>
</dbReference>
<dbReference type="HOGENOM" id="CLU_015784_1_1_1"/>
<protein>
    <recommendedName>
        <fullName evidence="4">CCHC-type domain-containing protein</fullName>
    </recommendedName>
</protein>